<dbReference type="SUPFAM" id="SSF55298">
    <property type="entry name" value="YjgF-like"/>
    <property type="match status" value="1"/>
</dbReference>
<reference evidence="2 3" key="1">
    <citation type="submission" date="2020-04" db="EMBL/GenBank/DDBJ databases">
        <title>MicrobeNet Type strains.</title>
        <authorList>
            <person name="Nicholson A.C."/>
        </authorList>
    </citation>
    <scope>NUCLEOTIDE SEQUENCE [LARGE SCALE GENOMIC DNA]</scope>
    <source>
        <strain evidence="2 3">ATCC BAA-14</strain>
    </source>
</reference>
<organism evidence="2 3">
    <name type="scientific">Gordonia polyisoprenivorans</name>
    <dbReference type="NCBI Taxonomy" id="84595"/>
    <lineage>
        <taxon>Bacteria</taxon>
        <taxon>Bacillati</taxon>
        <taxon>Actinomycetota</taxon>
        <taxon>Actinomycetes</taxon>
        <taxon>Mycobacteriales</taxon>
        <taxon>Gordoniaceae</taxon>
        <taxon>Gordonia</taxon>
    </lineage>
</organism>
<dbReference type="PANTHER" id="PTHR11803">
    <property type="entry name" value="2-IMINOBUTANOATE/2-IMINOPROPANOATE DEAMINASE RIDA"/>
    <property type="match status" value="1"/>
</dbReference>
<evidence type="ECO:0000313" key="3">
    <source>
        <dbReference type="Proteomes" id="UP000563898"/>
    </source>
</evidence>
<sequence>MSRVHLNGSTTLHDGGFPYSSTVSPGPLLFTAGISPLDENGAVIEPGDVVAQVRACLGNLAAVLGEQGATFGDVAKLTVYVAEPLQADLYVAWEAVSAEFDVVPPTMMMGVSVLPYDGQVVEVDAVAAPPQS</sequence>
<gene>
    <name evidence="2" type="ORF">HGA05_08600</name>
</gene>
<dbReference type="CDD" id="cd00448">
    <property type="entry name" value="YjgF_YER057c_UK114_family"/>
    <property type="match status" value="1"/>
</dbReference>
<dbReference type="Gene3D" id="3.30.1330.40">
    <property type="entry name" value="RutC-like"/>
    <property type="match status" value="1"/>
</dbReference>
<dbReference type="InterPro" id="IPR035959">
    <property type="entry name" value="RutC-like_sf"/>
</dbReference>
<proteinExistence type="inferred from homology"/>
<dbReference type="RefSeq" id="WP_020170045.1">
    <property type="nucleotide sequence ID" value="NZ_JAAXPC010000004.1"/>
</dbReference>
<dbReference type="GO" id="GO:0005829">
    <property type="term" value="C:cytosol"/>
    <property type="evidence" value="ECO:0007669"/>
    <property type="project" value="TreeGrafter"/>
</dbReference>
<dbReference type="PANTHER" id="PTHR11803:SF58">
    <property type="entry name" value="PROTEIN HMF1-RELATED"/>
    <property type="match status" value="1"/>
</dbReference>
<dbReference type="AlphaFoldDB" id="A0A846WJC3"/>
<dbReference type="InterPro" id="IPR006175">
    <property type="entry name" value="YjgF/YER057c/UK114"/>
</dbReference>
<dbReference type="EMBL" id="JAAXPC010000004">
    <property type="protein sequence ID" value="NKY01628.1"/>
    <property type="molecule type" value="Genomic_DNA"/>
</dbReference>
<comment type="caution">
    <text evidence="2">The sequence shown here is derived from an EMBL/GenBank/DDBJ whole genome shotgun (WGS) entry which is preliminary data.</text>
</comment>
<dbReference type="Pfam" id="PF01042">
    <property type="entry name" value="Ribonuc_L-PSP"/>
    <property type="match status" value="1"/>
</dbReference>
<dbReference type="Proteomes" id="UP000563898">
    <property type="component" value="Unassembled WGS sequence"/>
</dbReference>
<accession>A0A846WJC3</accession>
<dbReference type="GO" id="GO:0019239">
    <property type="term" value="F:deaminase activity"/>
    <property type="evidence" value="ECO:0007669"/>
    <property type="project" value="TreeGrafter"/>
</dbReference>
<comment type="similarity">
    <text evidence="1">Belongs to the RutC family.</text>
</comment>
<name>A0A846WJC3_9ACTN</name>
<evidence type="ECO:0000256" key="1">
    <source>
        <dbReference type="ARBA" id="ARBA00010552"/>
    </source>
</evidence>
<protein>
    <submittedName>
        <fullName evidence="2">RidA family protein</fullName>
    </submittedName>
</protein>
<evidence type="ECO:0000313" key="2">
    <source>
        <dbReference type="EMBL" id="NKY01628.1"/>
    </source>
</evidence>